<feature type="compositionally biased region" description="Basic and acidic residues" evidence="1">
    <location>
        <begin position="1323"/>
        <end position="1337"/>
    </location>
</feature>
<feature type="compositionally biased region" description="Basic and acidic residues" evidence="1">
    <location>
        <begin position="1524"/>
        <end position="1545"/>
    </location>
</feature>
<evidence type="ECO:0000256" key="1">
    <source>
        <dbReference type="SAM" id="MobiDB-lite"/>
    </source>
</evidence>
<feature type="compositionally biased region" description="Basic and acidic residues" evidence="1">
    <location>
        <begin position="1705"/>
        <end position="1726"/>
    </location>
</feature>
<dbReference type="PANTHER" id="PTHR23034">
    <property type="entry name" value="GLUTAMATE-RICH PROTEIN 3"/>
    <property type="match status" value="1"/>
</dbReference>
<dbReference type="Ensembl" id="ENSOTST00005112365.2">
    <property type="protein sequence ID" value="ENSOTSP00005103943.1"/>
    <property type="gene ID" value="ENSOTSG00005047566.2"/>
</dbReference>
<protein>
    <recommendedName>
        <fullName evidence="2">DUF4590 domain-containing protein</fullName>
    </recommendedName>
</protein>
<dbReference type="InterPro" id="IPR027962">
    <property type="entry name" value="ERICH3"/>
</dbReference>
<feature type="compositionally biased region" description="Basic and acidic residues" evidence="1">
    <location>
        <begin position="741"/>
        <end position="750"/>
    </location>
</feature>
<feature type="compositionally biased region" description="Basic and acidic residues" evidence="1">
    <location>
        <begin position="914"/>
        <end position="942"/>
    </location>
</feature>
<feature type="compositionally biased region" description="Polar residues" evidence="1">
    <location>
        <begin position="1790"/>
        <end position="1807"/>
    </location>
</feature>
<feature type="compositionally biased region" description="Basic and acidic residues" evidence="1">
    <location>
        <begin position="1243"/>
        <end position="1261"/>
    </location>
</feature>
<feature type="compositionally biased region" description="Low complexity" evidence="1">
    <location>
        <begin position="593"/>
        <end position="611"/>
    </location>
</feature>
<feature type="compositionally biased region" description="Polar residues" evidence="1">
    <location>
        <begin position="751"/>
        <end position="763"/>
    </location>
</feature>
<feature type="compositionally biased region" description="Acidic residues" evidence="1">
    <location>
        <begin position="646"/>
        <end position="662"/>
    </location>
</feature>
<dbReference type="GeneTree" id="ENSGT00530000064485"/>
<feature type="compositionally biased region" description="Basic and acidic residues" evidence="1">
    <location>
        <begin position="1102"/>
        <end position="1134"/>
    </location>
</feature>
<feature type="compositionally biased region" description="Basic and acidic residues" evidence="1">
    <location>
        <begin position="1639"/>
        <end position="1651"/>
    </location>
</feature>
<feature type="compositionally biased region" description="Basic and acidic residues" evidence="1">
    <location>
        <begin position="1830"/>
        <end position="1845"/>
    </location>
</feature>
<sequence length="1924" mass="211340">MKLHPEIMSHLYPGLLSAYNSLTDKHLTGYFNNTRIRRHLQRVGLITRSGRIVPDKEYRHNVMQRAHQRHVRECLAQAIFHKVLDMERLHQIEIKRKLEDFARRERVHKIKVERSKRYEEEIIHILSPRPPTGPRVSHTQHSGPEGEHSESSESPGSSRPNTAPGKMQRPVRLKPIHSNSTTASHRHTSPYRPHDSSNETDQPFNCIMDKDSRRHLTGTEFSRGISPYRLPVINNFVTPVPPPTKRKERGGFKGTPNGTFRGRRLRPTTAPSGPGMTEDSTLPRTSVQSKVCVSMVFFGKTVHLSHDLMDMRDEVKVFQQHCGGENLCVYKGRLQEGETFQFVSRRHRGFPFSLTFFLNGLQVERLSSCCEFKHRKGSRLGGRHGHFGFSSTEGASPCYRCIIAMGLDKKPTPPPKRVKEEIIVTRPLNTGKDTAGVEEEMIGKDSHSQPEPETTQPQDMETEIKEDIPEEEDKPKDDYEEDFEADDEGQAEDRGEEKDKKSVPPSSERDGEDREKGDQSDSEDDDKVEERRSRSRSDSSSSGSDMDDSEAEAKEDQAVNQAADLEEAPPQAEQAKDTPTTIAPDPDQPPTEDPTTATESSSPTPPQTTSTGEEDTGTLGYSPGDSTARPTELEVSDTSGLSEEGKGDDDDGSAEAKEEDDKESGAKAEGESTQEEEPERAKSVQEKLAEAILKEAQSHSEPELSDTSTETEEDPTEKNQQPDTIGTEPEQAGAFTLEHQISTEEVKCEESSLSAQEMTSQSAAEGKEVGTELKEEEEDGAPESEQITEETSGVTEAKEEDPKASPETDDQEEADSKVETKGKEKGEETKGNQEEDEAVDLQAGEPAKASDSVTSKEQQEEKNTADPDIPPSESEEMKSTKDESSAPEEPGSKTEIETAVTGEAGTEVAESEAVEMKAKPIADSESHSHKEMPITDKDRQGDGEEDTVGGTETEVTADNSSSVSEKSGDTTVCAEKTAEGAEKSEDAPGETEAKLESDTGEAMKEDRLEKEAGPDEVGGETTTEDKASDKVENDFAQIEEGKVKDGEKTGNDKKEEKQETEEVNTGEAKRDEEKVSEGKVDRSEKDGEENAEEGTQGGENAEGNKAEEGETDDSKKAAEVEDKVEYEEKVGQAEKEDDDGEEIVKEEGKLERGEMVEENKAAIVSEHETGEKEGEEVVEENVVDEEEASELKAEEGENMTTTEVKVEETEIKDNVQESVCDADKNDEFDVESGSAPIVGDSTAARDETLVSRKETEKKDSEVDSENGETAAASEVQSDTAREETESTNQDTQGKNKVDEKDKEAETKTDDLNKVETEEDPKDQEEANDKCENTKVDQDADTEDKESKAEESNRDSHAGSHVGDPEPVNTGAESKEEAMSENADTETKNVKEIEASVESQEQSELKTQSKDRIVDATLESADKNPDTSTDNLDDGKEKVSDATTEVIVVSEETQAPASEPRPMELEDTTETESDLKEKEHKTEDESTEGASKPSEEGVSVVLKPQSETQQKESSASGKDTNVLEESVKAEDHAATPETLEKGDNRDLVTNWVNVHQSSKFFETFIEPLDDFTSDNVISESNSDARAIAPTHVTEISRPERPTKTAKTPDPKPDNHDTNASERSAAVGGGAGTIVESIVTELKEAAPSTKDDNESNSNNKVEVIQSDLSSTHSRDDDASETGLTKYSPEVEEGTEVTLFTLSAELEGSSREDTAGPREEGQGYSEELKGTTGMSEDDKDKDMTMQGDTDLTEMSKTDVERIQGSNHSAASGRPEKIIEDPAETEETKDNSGLDEQQTLQEITVLTTLSKNGDETQEQSESPENHSESGTTSREPEDTKDTKEPKEQEAAEVTEITELRAISKSENESQEYSQSVQLHSKQLDGSRRGDKEDLQLIDQLSTCSVEDSSLFGHTSYPLLTTAPTDSNY</sequence>
<feature type="compositionally biased region" description="Basic and acidic residues" evidence="1">
    <location>
        <begin position="796"/>
        <end position="806"/>
    </location>
</feature>
<dbReference type="PANTHER" id="PTHR23034:SF2">
    <property type="entry name" value="GLUTAMATE-RICH PROTEIN 3"/>
    <property type="match status" value="1"/>
</dbReference>
<feature type="compositionally biased region" description="Polar residues" evidence="1">
    <location>
        <begin position="1504"/>
        <end position="1518"/>
    </location>
</feature>
<feature type="domain" description="DUF4590" evidence="2">
    <location>
        <begin position="303"/>
        <end position="416"/>
    </location>
</feature>
<feature type="compositionally biased region" description="Basic and acidic residues" evidence="1">
    <location>
        <begin position="528"/>
        <end position="537"/>
    </location>
</feature>
<feature type="compositionally biased region" description="Basic and acidic residues" evidence="1">
    <location>
        <begin position="1023"/>
        <end position="1057"/>
    </location>
</feature>
<organism evidence="3 4">
    <name type="scientific">Oncorhynchus tshawytscha</name>
    <name type="common">Chinook salmon</name>
    <name type="synonym">Salmo tshawytscha</name>
    <dbReference type="NCBI Taxonomy" id="74940"/>
    <lineage>
        <taxon>Eukaryota</taxon>
        <taxon>Metazoa</taxon>
        <taxon>Chordata</taxon>
        <taxon>Craniata</taxon>
        <taxon>Vertebrata</taxon>
        <taxon>Euteleostomi</taxon>
        <taxon>Actinopterygii</taxon>
        <taxon>Neopterygii</taxon>
        <taxon>Teleostei</taxon>
        <taxon>Protacanthopterygii</taxon>
        <taxon>Salmoniformes</taxon>
        <taxon>Salmonidae</taxon>
        <taxon>Salmoninae</taxon>
        <taxon>Oncorhynchus</taxon>
    </lineage>
</organism>
<feature type="compositionally biased region" description="Basic and acidic residues" evidence="1">
    <location>
        <begin position="1384"/>
        <end position="1393"/>
    </location>
</feature>
<keyword evidence="4" id="KW-1185">Reference proteome</keyword>
<feature type="compositionally biased region" description="Basic and acidic residues" evidence="1">
    <location>
        <begin position="1344"/>
        <end position="1357"/>
    </location>
</feature>
<feature type="compositionally biased region" description="Basic and acidic residues" evidence="1">
    <location>
        <begin position="1204"/>
        <end position="1227"/>
    </location>
</feature>
<feature type="compositionally biased region" description="Basic and acidic residues" evidence="1">
    <location>
        <begin position="462"/>
        <end position="477"/>
    </location>
</feature>
<feature type="compositionally biased region" description="Basic and acidic residues" evidence="1">
    <location>
        <begin position="441"/>
        <end position="450"/>
    </location>
</feature>
<feature type="compositionally biased region" description="Basic and acidic residues" evidence="1">
    <location>
        <begin position="1472"/>
        <end position="1483"/>
    </location>
</feature>
<feature type="compositionally biased region" description="Basic and acidic residues" evidence="1">
    <location>
        <begin position="491"/>
        <end position="519"/>
    </location>
</feature>
<feature type="compositionally biased region" description="Polar residues" evidence="1">
    <location>
        <begin position="1653"/>
        <end position="1669"/>
    </location>
</feature>
<feature type="compositionally biased region" description="Acidic residues" evidence="1">
    <location>
        <begin position="1173"/>
        <end position="1188"/>
    </location>
</feature>
<gene>
    <name evidence="3" type="primary">ERICH3</name>
</gene>
<dbReference type="RefSeq" id="XP_024276753.1">
    <property type="nucleotide sequence ID" value="XM_024420985.2"/>
</dbReference>
<feature type="region of interest" description="Disordered" evidence="1">
    <location>
        <begin position="125"/>
        <end position="206"/>
    </location>
</feature>
<feature type="compositionally biased region" description="Basic and acidic residues" evidence="1">
    <location>
        <begin position="976"/>
        <end position="1013"/>
    </location>
</feature>
<evidence type="ECO:0000313" key="3">
    <source>
        <dbReference type="Ensembl" id="ENSOTSP00005103943.1"/>
    </source>
</evidence>
<dbReference type="Pfam" id="PF15257">
    <property type="entry name" value="DUF4590"/>
    <property type="match status" value="1"/>
</dbReference>
<accession>A0A8C8K3P5</accession>
<feature type="compositionally biased region" description="Basic and acidic residues" evidence="1">
    <location>
        <begin position="1402"/>
        <end position="1424"/>
    </location>
</feature>
<feature type="compositionally biased region" description="Basic and acidic residues" evidence="1">
    <location>
        <begin position="1770"/>
        <end position="1788"/>
    </location>
</feature>
<feature type="compositionally biased region" description="Basic and acidic residues" evidence="1">
    <location>
        <begin position="679"/>
        <end position="702"/>
    </location>
</feature>
<evidence type="ECO:0000259" key="2">
    <source>
        <dbReference type="Pfam" id="PF15257"/>
    </source>
</evidence>
<dbReference type="Proteomes" id="UP000694402">
    <property type="component" value="Unassembled WGS sequence"/>
</dbReference>
<dbReference type="GeneID" id="112250653"/>
<feature type="compositionally biased region" description="Basic and acidic residues" evidence="1">
    <location>
        <begin position="1853"/>
        <end position="1863"/>
    </location>
</feature>
<feature type="compositionally biased region" description="Basic and acidic residues" evidence="1">
    <location>
        <begin position="1067"/>
        <end position="1085"/>
    </location>
</feature>
<feature type="compositionally biased region" description="Basic and acidic residues" evidence="1">
    <location>
        <begin position="814"/>
        <end position="833"/>
    </location>
</feature>
<feature type="compositionally biased region" description="Acidic residues" evidence="1">
    <location>
        <begin position="774"/>
        <end position="788"/>
    </location>
</feature>
<feature type="compositionally biased region" description="Basic and acidic residues" evidence="1">
    <location>
        <begin position="1877"/>
        <end position="1886"/>
    </location>
</feature>
<proteinExistence type="predicted"/>
<feature type="region of interest" description="Disordered" evidence="1">
    <location>
        <begin position="426"/>
        <end position="1545"/>
    </location>
</feature>
<dbReference type="InterPro" id="IPR048257">
    <property type="entry name" value="DUF4590"/>
</dbReference>
<feature type="compositionally biased region" description="Acidic residues" evidence="1">
    <location>
        <begin position="478"/>
        <end position="490"/>
    </location>
</feature>
<feature type="region of interest" description="Disordered" evidence="1">
    <location>
        <begin position="1905"/>
        <end position="1924"/>
    </location>
</feature>
<evidence type="ECO:0000313" key="4">
    <source>
        <dbReference type="Proteomes" id="UP000694402"/>
    </source>
</evidence>
<feature type="compositionally biased region" description="Basic and acidic residues" evidence="1">
    <location>
        <begin position="1142"/>
        <end position="1172"/>
    </location>
</feature>
<feature type="compositionally biased region" description="Basic and acidic residues" evidence="1">
    <location>
        <begin position="1293"/>
        <end position="1315"/>
    </location>
</feature>
<feature type="region of interest" description="Disordered" evidence="1">
    <location>
        <begin position="1578"/>
        <end position="1886"/>
    </location>
</feature>
<feature type="compositionally biased region" description="Polar residues" evidence="1">
    <location>
        <begin position="1866"/>
        <end position="1876"/>
    </location>
</feature>
<dbReference type="RefSeq" id="XP_024276752.1">
    <property type="nucleotide sequence ID" value="XM_024420984.2"/>
</dbReference>
<reference evidence="3" key="2">
    <citation type="submission" date="2025-09" db="UniProtKB">
        <authorList>
            <consortium name="Ensembl"/>
        </authorList>
    </citation>
    <scope>IDENTIFICATION</scope>
</reference>
<feature type="compositionally biased region" description="Basic and acidic residues" evidence="1">
    <location>
        <begin position="1593"/>
        <end position="1618"/>
    </location>
</feature>
<feature type="compositionally biased region" description="Polar residues" evidence="1">
    <location>
        <begin position="1913"/>
        <end position="1924"/>
    </location>
</feature>
<feature type="compositionally biased region" description="Basic and acidic residues" evidence="1">
    <location>
        <begin position="875"/>
        <end position="896"/>
    </location>
</feature>
<feature type="region of interest" description="Disordered" evidence="1">
    <location>
        <begin position="236"/>
        <end position="284"/>
    </location>
</feature>
<reference evidence="3" key="1">
    <citation type="submission" date="2025-08" db="UniProtKB">
        <authorList>
            <consortium name="Ensembl"/>
        </authorList>
    </citation>
    <scope>IDENTIFICATION</scope>
</reference>
<name>A0A8C8K3P5_ONCTS</name>